<accession>A0A409WND6</accession>
<evidence type="ECO:0008006" key="4">
    <source>
        <dbReference type="Google" id="ProtNLM"/>
    </source>
</evidence>
<comment type="caution">
    <text evidence="2">The sequence shown here is derived from an EMBL/GenBank/DDBJ whole genome shotgun (WGS) entry which is preliminary data.</text>
</comment>
<feature type="transmembrane region" description="Helical" evidence="1">
    <location>
        <begin position="59"/>
        <end position="83"/>
    </location>
</feature>
<feature type="transmembrane region" description="Helical" evidence="1">
    <location>
        <begin position="177"/>
        <end position="199"/>
    </location>
</feature>
<sequence>MSKSGAYAYTPIVVQPNAKTQLPMSPSLDSLNKIEHDAEAPYTHMQGHRRCHTSTLRRIVLPVAALIVGFLIIAGAGCAMGGMSMMGSSTEMGDADVKSTGEGGWNLVSIFGRAVADGANGNDNTFVNRKLYLIIIFVGLVLVVIAGIMLSAWCCKGVFILIRIWAESHVLSCCSKVLSRTLCVALAIFAPAAVVLHVWSALDVDYVQKV</sequence>
<dbReference type="EMBL" id="NHTK01005388">
    <property type="protein sequence ID" value="PPQ80013.1"/>
    <property type="molecule type" value="Genomic_DNA"/>
</dbReference>
<evidence type="ECO:0000313" key="3">
    <source>
        <dbReference type="Proteomes" id="UP000284842"/>
    </source>
</evidence>
<evidence type="ECO:0000313" key="2">
    <source>
        <dbReference type="EMBL" id="PPQ80013.1"/>
    </source>
</evidence>
<keyword evidence="1" id="KW-0812">Transmembrane</keyword>
<protein>
    <recommendedName>
        <fullName evidence="4">Transmembrane protein</fullName>
    </recommendedName>
</protein>
<feature type="transmembrane region" description="Helical" evidence="1">
    <location>
        <begin position="132"/>
        <end position="165"/>
    </location>
</feature>
<keyword evidence="3" id="KW-1185">Reference proteome</keyword>
<keyword evidence="1" id="KW-1133">Transmembrane helix</keyword>
<name>A0A409WND6_9AGAR</name>
<dbReference type="AlphaFoldDB" id="A0A409WND6"/>
<evidence type="ECO:0000256" key="1">
    <source>
        <dbReference type="SAM" id="Phobius"/>
    </source>
</evidence>
<dbReference type="Proteomes" id="UP000284842">
    <property type="component" value="Unassembled WGS sequence"/>
</dbReference>
<keyword evidence="1" id="KW-0472">Membrane</keyword>
<organism evidence="2 3">
    <name type="scientific">Panaeolus cyanescens</name>
    <dbReference type="NCBI Taxonomy" id="181874"/>
    <lineage>
        <taxon>Eukaryota</taxon>
        <taxon>Fungi</taxon>
        <taxon>Dikarya</taxon>
        <taxon>Basidiomycota</taxon>
        <taxon>Agaricomycotina</taxon>
        <taxon>Agaricomycetes</taxon>
        <taxon>Agaricomycetidae</taxon>
        <taxon>Agaricales</taxon>
        <taxon>Agaricineae</taxon>
        <taxon>Galeropsidaceae</taxon>
        <taxon>Panaeolus</taxon>
    </lineage>
</organism>
<reference evidence="2 3" key="1">
    <citation type="journal article" date="2018" name="Evol. Lett.">
        <title>Horizontal gene cluster transfer increased hallucinogenic mushroom diversity.</title>
        <authorList>
            <person name="Reynolds H.T."/>
            <person name="Vijayakumar V."/>
            <person name="Gluck-Thaler E."/>
            <person name="Korotkin H.B."/>
            <person name="Matheny P.B."/>
            <person name="Slot J.C."/>
        </authorList>
    </citation>
    <scope>NUCLEOTIDE SEQUENCE [LARGE SCALE GENOMIC DNA]</scope>
    <source>
        <strain evidence="2 3">2629</strain>
    </source>
</reference>
<dbReference type="InParanoid" id="A0A409WND6"/>
<proteinExistence type="predicted"/>
<gene>
    <name evidence="2" type="ORF">CVT24_003848</name>
</gene>